<dbReference type="AlphaFoldDB" id="A0A1A9I095"/>
<organism evidence="2 3">
    <name type="scientific">Niabella ginsenosidivorans</name>
    <dbReference type="NCBI Taxonomy" id="1176587"/>
    <lineage>
        <taxon>Bacteria</taxon>
        <taxon>Pseudomonadati</taxon>
        <taxon>Bacteroidota</taxon>
        <taxon>Chitinophagia</taxon>
        <taxon>Chitinophagales</taxon>
        <taxon>Chitinophagaceae</taxon>
        <taxon>Niabella</taxon>
    </lineage>
</organism>
<reference evidence="2 3" key="1">
    <citation type="submission" date="2016-05" db="EMBL/GenBank/DDBJ databases">
        <title>Niabella ginsenosidivorans BS26 whole genome sequencing.</title>
        <authorList>
            <person name="Im W.T."/>
            <person name="Siddiqi M.Z."/>
        </authorList>
    </citation>
    <scope>NUCLEOTIDE SEQUENCE [LARGE SCALE GENOMIC DNA]</scope>
    <source>
        <strain evidence="2 3">BS26</strain>
    </source>
</reference>
<evidence type="ECO:0000313" key="2">
    <source>
        <dbReference type="EMBL" id="ANH79974.1"/>
    </source>
</evidence>
<dbReference type="RefSeq" id="WP_067751529.1">
    <property type="nucleotide sequence ID" value="NZ_CP015772.1"/>
</dbReference>
<feature type="compositionally biased region" description="Basic and acidic residues" evidence="1">
    <location>
        <begin position="103"/>
        <end position="115"/>
    </location>
</feature>
<gene>
    <name evidence="2" type="ORF">A8C56_02380</name>
</gene>
<evidence type="ECO:0000313" key="3">
    <source>
        <dbReference type="Proteomes" id="UP000077667"/>
    </source>
</evidence>
<evidence type="ECO:0000256" key="1">
    <source>
        <dbReference type="SAM" id="MobiDB-lite"/>
    </source>
</evidence>
<dbReference type="OrthoDB" id="1120747at2"/>
<proteinExistence type="predicted"/>
<protein>
    <submittedName>
        <fullName evidence="2">Anti-sigma factor</fullName>
    </submittedName>
</protein>
<keyword evidence="3" id="KW-1185">Reference proteome</keyword>
<feature type="compositionally biased region" description="Polar residues" evidence="1">
    <location>
        <begin position="130"/>
        <end position="139"/>
    </location>
</feature>
<feature type="compositionally biased region" description="Polar residues" evidence="1">
    <location>
        <begin position="90"/>
        <end position="102"/>
    </location>
</feature>
<dbReference type="Proteomes" id="UP000077667">
    <property type="component" value="Chromosome"/>
</dbReference>
<accession>A0A1A9I095</accession>
<dbReference type="KEGG" id="nia:A8C56_02380"/>
<dbReference type="STRING" id="1176587.A8C56_02380"/>
<name>A0A1A9I095_9BACT</name>
<dbReference type="EMBL" id="CP015772">
    <property type="protein sequence ID" value="ANH79974.1"/>
    <property type="molecule type" value="Genomic_DNA"/>
</dbReference>
<feature type="region of interest" description="Disordered" evidence="1">
    <location>
        <begin position="72"/>
        <end position="139"/>
    </location>
</feature>
<sequence>MSNKLEDFIRKNKEAFDDHEPSAALWKRLEKKIQATEEPAPAKVVPVNWWKWAAAAMIIITAGVLSRPYWKPAAPSSGPVAKTTLKDTDTVTPNGTDTNTLSGEEHFLARGKDEPDPSAQNNQKKDRTNPENTSPQGTINEELFHYARLIEIKQKEIATLKNHHPELFKQFSQDLTALNKSYGALKQQYDEGLNSEQLLNAMIDNLKMQTELLNKQLEITKKLKQQNGNDKTYKII</sequence>